<sequence>MDWLATQPSDLYASAFYQHLSVKLSLKQTFSPDLCKPVLIFYPIAPIIQQHSLLDSDLFHLLPLHPGSYTALGFYTFQAIFHSQSFNYMQFPAEHRSLLFISNQQLRELNNTIALQQNKPFFDPFLTCNFSVFVNEVEVSSRAENVLKENADNFIKELKAQDIPWIAFQ</sequence>
<accession>A0AA86U2K3</accession>
<dbReference type="EMBL" id="CATOUU010000623">
    <property type="protein sequence ID" value="CAI9935757.1"/>
    <property type="molecule type" value="Genomic_DNA"/>
</dbReference>
<proteinExistence type="predicted"/>
<evidence type="ECO:0000313" key="1">
    <source>
        <dbReference type="EMBL" id="CAI9935757.1"/>
    </source>
</evidence>
<name>A0AA86U2K3_9EUKA</name>
<evidence type="ECO:0000313" key="3">
    <source>
        <dbReference type="Proteomes" id="UP001642409"/>
    </source>
</evidence>
<dbReference type="AlphaFoldDB" id="A0AA86U2K3"/>
<comment type="caution">
    <text evidence="1">The sequence shown here is derived from an EMBL/GenBank/DDBJ whole genome shotgun (WGS) entry which is preliminary data.</text>
</comment>
<evidence type="ECO:0000313" key="2">
    <source>
        <dbReference type="EMBL" id="CAL6052245.1"/>
    </source>
</evidence>
<organism evidence="1">
    <name type="scientific">Hexamita inflata</name>
    <dbReference type="NCBI Taxonomy" id="28002"/>
    <lineage>
        <taxon>Eukaryota</taxon>
        <taxon>Metamonada</taxon>
        <taxon>Diplomonadida</taxon>
        <taxon>Hexamitidae</taxon>
        <taxon>Hexamitinae</taxon>
        <taxon>Hexamita</taxon>
    </lineage>
</organism>
<dbReference type="Proteomes" id="UP001642409">
    <property type="component" value="Unassembled WGS sequence"/>
</dbReference>
<gene>
    <name evidence="1" type="ORF">HINF_LOCUS23402</name>
    <name evidence="2" type="ORF">HINF_LOCUS44756</name>
</gene>
<reference evidence="1" key="1">
    <citation type="submission" date="2023-06" db="EMBL/GenBank/DDBJ databases">
        <authorList>
            <person name="Kurt Z."/>
        </authorList>
    </citation>
    <scope>NUCLEOTIDE SEQUENCE</scope>
</reference>
<keyword evidence="3" id="KW-1185">Reference proteome</keyword>
<protein>
    <submittedName>
        <fullName evidence="2">Hypothetical_protein</fullName>
    </submittedName>
</protein>
<dbReference type="EMBL" id="CAXDID020000191">
    <property type="protein sequence ID" value="CAL6052245.1"/>
    <property type="molecule type" value="Genomic_DNA"/>
</dbReference>
<reference evidence="2 3" key="2">
    <citation type="submission" date="2024-07" db="EMBL/GenBank/DDBJ databases">
        <authorList>
            <person name="Akdeniz Z."/>
        </authorList>
    </citation>
    <scope>NUCLEOTIDE SEQUENCE [LARGE SCALE GENOMIC DNA]</scope>
</reference>